<dbReference type="PANTHER" id="PTHR12100:SF0">
    <property type="entry name" value="EXOCYST COMPLEX COMPONENT 5"/>
    <property type="match status" value="1"/>
</dbReference>
<dbReference type="InterPro" id="IPR009976">
    <property type="entry name" value="Sec10-like"/>
</dbReference>
<evidence type="ECO:0000313" key="9">
    <source>
        <dbReference type="Proteomes" id="UP000321518"/>
    </source>
</evidence>
<evidence type="ECO:0000256" key="1">
    <source>
        <dbReference type="ARBA" id="ARBA00006572"/>
    </source>
</evidence>
<feature type="compositionally biased region" description="Polar residues" evidence="5">
    <location>
        <begin position="1"/>
        <end position="10"/>
    </location>
</feature>
<evidence type="ECO:0000313" key="8">
    <source>
        <dbReference type="EMBL" id="GEM11958.1"/>
    </source>
</evidence>
<organism evidence="8 9">
    <name type="scientific">Rhodotorula toruloides</name>
    <name type="common">Yeast</name>
    <name type="synonym">Rhodosporidium toruloides</name>
    <dbReference type="NCBI Taxonomy" id="5286"/>
    <lineage>
        <taxon>Eukaryota</taxon>
        <taxon>Fungi</taxon>
        <taxon>Dikarya</taxon>
        <taxon>Basidiomycota</taxon>
        <taxon>Pucciniomycotina</taxon>
        <taxon>Microbotryomycetes</taxon>
        <taxon>Sporidiobolales</taxon>
        <taxon>Sporidiobolaceae</taxon>
        <taxon>Rhodotorula</taxon>
    </lineage>
</organism>
<feature type="domain" description="Exocyst complex component Sec10 N-terminal" evidence="7">
    <location>
        <begin position="131"/>
        <end position="198"/>
    </location>
</feature>
<dbReference type="Pfam" id="PF20667">
    <property type="entry name" value="Sec10_N"/>
    <property type="match status" value="1"/>
</dbReference>
<evidence type="ECO:0000256" key="2">
    <source>
        <dbReference type="ARBA" id="ARBA00022448"/>
    </source>
</evidence>
<evidence type="ECO:0000256" key="4">
    <source>
        <dbReference type="ARBA" id="ARBA00023054"/>
    </source>
</evidence>
<evidence type="ECO:0000256" key="3">
    <source>
        <dbReference type="ARBA" id="ARBA00022483"/>
    </source>
</evidence>
<feature type="compositionally biased region" description="Low complexity" evidence="5">
    <location>
        <begin position="1014"/>
        <end position="1029"/>
    </location>
</feature>
<dbReference type="EMBL" id="BJWK01000018">
    <property type="protein sequence ID" value="GEM11958.1"/>
    <property type="molecule type" value="Genomic_DNA"/>
</dbReference>
<keyword evidence="2" id="KW-0813">Transport</keyword>
<dbReference type="PANTHER" id="PTHR12100">
    <property type="entry name" value="SEC10"/>
    <property type="match status" value="1"/>
</dbReference>
<sequence>MAGQPSQGSAHAQGPAPPTAEASPSLPPISLDTFQAASFDVAKFVTQLMDEDVRKTKENGAAFDPAPHIRTLEAALAQLLPLRKANAQKTSELERQVAVAERAYRGDVRGAKAGFEYAFASQAWSDLHRSSGLQQTVNTQFQALDTKITSIGRTAVRIGEQLESIDRLRQRGSEAHDLILYYNEFAAGDTSRLEKMRKEGGREARRKVAIAARRLLSLSKEVEGVEGADKTRETIERYCERFEKDMLRLFDRYYRKGDPKAMAHCAQTLQDFNGGQSCIQIYVNQHDFFISKERVQEAASGLVDGAIWDLLPDPDVKAPKSAPGLTSLYDEIRVTVGQEAQIVTAVFPNPAIVMQVFLQRVFAQVIQGYIETLIQTASSSSTLAYLRILHLARSQTNSLVDDLKSHEFFRSSSASASSAIVGSSLLNPLGPAHSTTLSNVTSPTSSGFPSTTGSGAGAVGVAAVSQMLDQSVDELFVPYMEGARYLDKEGKSLTELYAAKLIRFTNWHRAMNKAKPSNTIFDRMVNQLSSAAHQAAHPGSSSSFVVASTSQSADNADASRLDRLMKFSGLSNIVDKGSSSADKHEEISPEMMYEDGDGELSVETAEKMLEWHAEAVGRMVELSPASEVPRNAFTLLKVLADSFGKGYLETALDTYDPVPLLCQLDFYSHIFSRSAIHQLSLYDGKSEPNLAPIGVIHRADMIMHLWQRYISTALVPLAGTSVTVRREMGVFNNHVSVRIEGKVNTIVQRTTDAIVSYLSVLLSKQKKADFRPKNDELAFSRLNTEPCLLACDFLAKVREAAVDALSGRNAEIFLTEVGVTFHTLLLEHLKKFPVSATGGLMLTKDLALYQDTISTLSLPALNDRYEMLRQLGNVFIVQPDILRSYLNEAYLARIENRLLRPFVMMRSDYGDYSRRFWDEVFGPDGVQGAEGAAGQVGAGATGQGGGAGSGAMGGAVSALGKIPGLSSLGNLGSGFASTVGGSGAENGSANGSGGSTGFIASSFGSHFASSFSPHLSSSSTFQTSSAQPFASQTAYDPSHPPAPPPRPSSSASFTHPTHPPSGVAHSSAAAFSNSSSRKQSLFGTLMRDFEGLGVRDDSAANGGGGGHASDSAGRSASE</sequence>
<dbReference type="InterPro" id="IPR048625">
    <property type="entry name" value="Sec10_N"/>
</dbReference>
<dbReference type="GO" id="GO:0000145">
    <property type="term" value="C:exocyst"/>
    <property type="evidence" value="ECO:0007669"/>
    <property type="project" value="TreeGrafter"/>
</dbReference>
<comment type="similarity">
    <text evidence="1">Belongs to the SEC10 family.</text>
</comment>
<gene>
    <name evidence="8" type="ORF">Rt10032_c18g5975</name>
</gene>
<evidence type="ECO:0000259" key="7">
    <source>
        <dbReference type="Pfam" id="PF20667"/>
    </source>
</evidence>
<feature type="region of interest" description="Disordered" evidence="5">
    <location>
        <begin position="1"/>
        <end position="28"/>
    </location>
</feature>
<proteinExistence type="inferred from homology"/>
<dbReference type="GO" id="GO:0006887">
    <property type="term" value="P:exocytosis"/>
    <property type="evidence" value="ECO:0007669"/>
    <property type="project" value="UniProtKB-KW"/>
</dbReference>
<feature type="region of interest" description="Disordered" evidence="5">
    <location>
        <begin position="1094"/>
        <end position="1118"/>
    </location>
</feature>
<dbReference type="Pfam" id="PF07393">
    <property type="entry name" value="Sec10_HB"/>
    <property type="match status" value="1"/>
</dbReference>
<comment type="caution">
    <text evidence="8">The sequence shown here is derived from an EMBL/GenBank/DDBJ whole genome shotgun (WGS) entry which is preliminary data.</text>
</comment>
<keyword evidence="4" id="KW-0175">Coiled coil</keyword>
<keyword evidence="3" id="KW-0268">Exocytosis</keyword>
<protein>
    <submittedName>
        <fullName evidence="8">Exocyst complex component protein</fullName>
    </submittedName>
</protein>
<dbReference type="AlphaFoldDB" id="A0A511KNJ9"/>
<name>A0A511KNJ9_RHOTO</name>
<feature type="region of interest" description="Disordered" evidence="5">
    <location>
        <begin position="1014"/>
        <end position="1072"/>
    </location>
</feature>
<feature type="compositionally biased region" description="Low complexity" evidence="5">
    <location>
        <begin position="1108"/>
        <end position="1118"/>
    </location>
</feature>
<feature type="domain" description="Exocyst complex component Sec10-like alpha-helical bundle" evidence="6">
    <location>
        <begin position="208"/>
        <end position="911"/>
    </location>
</feature>
<dbReference type="GO" id="GO:0006893">
    <property type="term" value="P:Golgi to plasma membrane transport"/>
    <property type="evidence" value="ECO:0007669"/>
    <property type="project" value="TreeGrafter"/>
</dbReference>
<evidence type="ECO:0000256" key="5">
    <source>
        <dbReference type="SAM" id="MobiDB-lite"/>
    </source>
</evidence>
<reference evidence="8 9" key="1">
    <citation type="submission" date="2019-07" db="EMBL/GenBank/DDBJ databases">
        <title>Rhodotorula toruloides NBRC10032 genome sequencing.</title>
        <authorList>
            <person name="Shida Y."/>
            <person name="Takaku H."/>
            <person name="Ogasawara W."/>
            <person name="Mori K."/>
        </authorList>
    </citation>
    <scope>NUCLEOTIDE SEQUENCE [LARGE SCALE GENOMIC DNA]</scope>
    <source>
        <strain evidence="8 9">NBRC10032</strain>
    </source>
</reference>
<evidence type="ECO:0000259" key="6">
    <source>
        <dbReference type="Pfam" id="PF07393"/>
    </source>
</evidence>
<feature type="compositionally biased region" description="Pro residues" evidence="5">
    <location>
        <begin position="1038"/>
        <end position="1047"/>
    </location>
</feature>
<dbReference type="OrthoDB" id="125856at2759"/>
<dbReference type="InterPro" id="IPR048627">
    <property type="entry name" value="Sec10_HB"/>
</dbReference>
<accession>A0A511KNJ9</accession>
<dbReference type="Proteomes" id="UP000321518">
    <property type="component" value="Unassembled WGS sequence"/>
</dbReference>